<dbReference type="InterPro" id="IPR010982">
    <property type="entry name" value="Lambda_DNA-bd_dom_sf"/>
</dbReference>
<protein>
    <recommendedName>
        <fullName evidence="3">HTH cro/C1-type domain-containing protein</fullName>
    </recommendedName>
</protein>
<evidence type="ECO:0000313" key="1">
    <source>
        <dbReference type="EMBL" id="BBI32451.1"/>
    </source>
</evidence>
<dbReference type="EMBL" id="AP019400">
    <property type="protein sequence ID" value="BBI32451.1"/>
    <property type="molecule type" value="Genomic_DNA"/>
</dbReference>
<dbReference type="AlphaFoldDB" id="A0A3T1D325"/>
<reference evidence="1 2" key="1">
    <citation type="submission" date="2019-01" db="EMBL/GenBank/DDBJ databases">
        <title>Complete genome sequence of Cohnella hallensis HS21 isolated from Korean fir (Abies koreana) rhizospheric soil.</title>
        <authorList>
            <person name="Jiang L."/>
            <person name="Kang S.W."/>
            <person name="Kim S."/>
            <person name="Jung J."/>
            <person name="Kim C.Y."/>
            <person name="Kim D.H."/>
            <person name="Kim S.W."/>
            <person name="Lee J."/>
        </authorList>
    </citation>
    <scope>NUCLEOTIDE SEQUENCE [LARGE SCALE GENOMIC DNA]</scope>
    <source>
        <strain evidence="1 2">HS21</strain>
    </source>
</reference>
<accession>A0A3T1D325</accession>
<dbReference type="Proteomes" id="UP000289856">
    <property type="component" value="Chromosome"/>
</dbReference>
<gene>
    <name evidence="1" type="ORF">KCTCHS21_18500</name>
</gene>
<keyword evidence="2" id="KW-1185">Reference proteome</keyword>
<dbReference type="KEGG" id="cohn:KCTCHS21_18500"/>
<name>A0A3T1D325_9BACL</name>
<evidence type="ECO:0008006" key="3">
    <source>
        <dbReference type="Google" id="ProtNLM"/>
    </source>
</evidence>
<sequence>MNMNQCIRSFIEDNKLTFTLVSDRSGINMKKFSRMMTGKQKISTDDYETICLKGLNISPAFFYAKKFLETKNTA</sequence>
<dbReference type="SUPFAM" id="SSF47413">
    <property type="entry name" value="lambda repressor-like DNA-binding domains"/>
    <property type="match status" value="1"/>
</dbReference>
<evidence type="ECO:0000313" key="2">
    <source>
        <dbReference type="Proteomes" id="UP000289856"/>
    </source>
</evidence>
<dbReference type="GO" id="GO:0003677">
    <property type="term" value="F:DNA binding"/>
    <property type="evidence" value="ECO:0007669"/>
    <property type="project" value="InterPro"/>
</dbReference>
<organism evidence="1 2">
    <name type="scientific">Cohnella abietis</name>
    <dbReference type="NCBI Taxonomy" id="2507935"/>
    <lineage>
        <taxon>Bacteria</taxon>
        <taxon>Bacillati</taxon>
        <taxon>Bacillota</taxon>
        <taxon>Bacilli</taxon>
        <taxon>Bacillales</taxon>
        <taxon>Paenibacillaceae</taxon>
        <taxon>Cohnella</taxon>
    </lineage>
</organism>
<proteinExistence type="predicted"/>